<dbReference type="PROSITE" id="PS51257">
    <property type="entry name" value="PROKAR_LIPOPROTEIN"/>
    <property type="match status" value="1"/>
</dbReference>
<dbReference type="InterPro" id="IPR006059">
    <property type="entry name" value="SBP"/>
</dbReference>
<dbReference type="SUPFAM" id="SSF53850">
    <property type="entry name" value="Periplasmic binding protein-like II"/>
    <property type="match status" value="1"/>
</dbReference>
<dbReference type="PANTHER" id="PTHR43649">
    <property type="entry name" value="ARABINOSE-BINDING PROTEIN-RELATED"/>
    <property type="match status" value="1"/>
</dbReference>
<dbReference type="Gene3D" id="3.40.190.10">
    <property type="entry name" value="Periplasmic binding protein-like II"/>
    <property type="match status" value="2"/>
</dbReference>
<evidence type="ECO:0000256" key="1">
    <source>
        <dbReference type="SAM" id="SignalP"/>
    </source>
</evidence>
<keyword evidence="1" id="KW-0732">Signal</keyword>
<proteinExistence type="predicted"/>
<evidence type="ECO:0000313" key="3">
    <source>
        <dbReference type="EMBL" id="ODR61544.1"/>
    </source>
</evidence>
<evidence type="ECO:0000313" key="5">
    <source>
        <dbReference type="Proteomes" id="UP000094869"/>
    </source>
</evidence>
<dbReference type="AlphaFoldDB" id="A0A1E3UDT8"/>
<dbReference type="InterPro" id="IPR050490">
    <property type="entry name" value="Bact_solute-bd_prot1"/>
</dbReference>
<organism evidence="2 4">
    <name type="scientific">Eisenbergiella tayi</name>
    <dbReference type="NCBI Taxonomy" id="1432052"/>
    <lineage>
        <taxon>Bacteria</taxon>
        <taxon>Bacillati</taxon>
        <taxon>Bacillota</taxon>
        <taxon>Clostridia</taxon>
        <taxon>Lachnospirales</taxon>
        <taxon>Lachnospiraceae</taxon>
        <taxon>Eisenbergiella</taxon>
    </lineage>
</organism>
<dbReference type="OrthoDB" id="2491264at2"/>
<comment type="caution">
    <text evidence="2">The sequence shown here is derived from an EMBL/GenBank/DDBJ whole genome shotgun (WGS) entry which is preliminary data.</text>
</comment>
<evidence type="ECO:0000313" key="2">
    <source>
        <dbReference type="EMBL" id="ODR48434.1"/>
    </source>
</evidence>
<keyword evidence="5" id="KW-1185">Reference proteome</keyword>
<dbReference type="EMBL" id="MEHA01000017">
    <property type="protein sequence ID" value="ODR48434.1"/>
    <property type="molecule type" value="Genomic_DNA"/>
</dbReference>
<dbReference type="Pfam" id="PF13416">
    <property type="entry name" value="SBP_bac_8"/>
    <property type="match status" value="1"/>
</dbReference>
<feature type="chain" id="PRO_5039119853" description="Lipoprotein LipO" evidence="1">
    <location>
        <begin position="26"/>
        <end position="544"/>
    </location>
</feature>
<feature type="signal peptide" evidence="1">
    <location>
        <begin position="1"/>
        <end position="25"/>
    </location>
</feature>
<dbReference type="PANTHER" id="PTHR43649:SF12">
    <property type="entry name" value="DIACETYLCHITOBIOSE BINDING PROTEIN DASA"/>
    <property type="match status" value="1"/>
</dbReference>
<dbReference type="Proteomes" id="UP000094271">
    <property type="component" value="Unassembled WGS sequence"/>
</dbReference>
<protein>
    <recommendedName>
        <fullName evidence="6">Lipoprotein LipO</fullName>
    </recommendedName>
</protein>
<dbReference type="Proteomes" id="UP000094869">
    <property type="component" value="Unassembled WGS sequence"/>
</dbReference>
<sequence>MGRKKIGKQVTACVCALIMAFGVAACGSSAGTAEPDVSGGQGKTINSGAAADSGRKDTWLADEMVTITYARPESSLQPYNPDCATVEWIRENLGINLQVSTYSDYETKMNTLLAANQLPDLFTIWGNVSDVVGTGCLMELSDLINQYAPNIQKDYENIPELSRYKMDGGIYTLAQIRRDDNWEQGSVPCIRTDLLKEQGLAVPKTWEELYDVLEELSKAYPDSIAYGTRGDDRLLFNYMSPIKGLGGDYGLYQDEDNVWHMGLLEDSYRDALQYIHRMYQSGILDNEYLIVSADDWKSGLGTGKYLFYYDNPVFLDTLNKTLRETNPDAKLEPIMFLENEEGKTVNYGHPNNYYNVWGISADTENKEVLMKFVDWLYSEQGGYLMNYGIEGTHWEMVDQKPQFLDSVVEEYKSRTGDPTYEAGSEIGIGDLFLDMSWYSNYDAAFKSTSEESWTRENIHKVYVNNMDCVIQQPIEPPYTAEESARITEINQSYMDYSKTEINKFISGERSFEDWDAFVQELISKGAQERVDIANQAEQRFAKGE</sequence>
<name>A0A1E3UDT8_9FIRM</name>
<gene>
    <name evidence="2" type="ORF">BEI59_20990</name>
    <name evidence="3" type="ORF">BEI63_01015</name>
</gene>
<evidence type="ECO:0008006" key="6">
    <source>
        <dbReference type="Google" id="ProtNLM"/>
    </source>
</evidence>
<dbReference type="EMBL" id="MEHD01000006">
    <property type="protein sequence ID" value="ODR61544.1"/>
    <property type="molecule type" value="Genomic_DNA"/>
</dbReference>
<reference evidence="3 5" key="1">
    <citation type="submission" date="2016-08" db="EMBL/GenBank/DDBJ databases">
        <title>Characterization of Isolates of Eisenbergiella tayi Derived from Blood Cultures, Using Whole Genome Sequencing.</title>
        <authorList>
            <person name="Bernier A.-M."/>
            <person name="Burdz T."/>
            <person name="Wiebe D."/>
            <person name="Bernard K."/>
        </authorList>
    </citation>
    <scope>NUCLEOTIDE SEQUENCE [LARGE SCALE GENOMIC DNA]</scope>
    <source>
        <strain evidence="3 5">NML120146</strain>
    </source>
</reference>
<reference evidence="2 4" key="2">
    <citation type="submission" date="2016-08" db="EMBL/GenBank/DDBJ databases">
        <authorList>
            <person name="Seilhamer J.J."/>
        </authorList>
    </citation>
    <scope>NUCLEOTIDE SEQUENCE [LARGE SCALE GENOMIC DNA]</scope>
    <source>
        <strain evidence="2 4">NML150140-1</strain>
    </source>
</reference>
<dbReference type="RefSeq" id="WP_069408760.1">
    <property type="nucleotide sequence ID" value="NZ_DBFYTW010000218.1"/>
</dbReference>
<accession>A0A1E3UDT8</accession>
<evidence type="ECO:0000313" key="4">
    <source>
        <dbReference type="Proteomes" id="UP000094271"/>
    </source>
</evidence>